<evidence type="ECO:0000313" key="2">
    <source>
        <dbReference type="EMBL" id="MDC0745021.1"/>
    </source>
</evidence>
<keyword evidence="3" id="KW-1185">Reference proteome</keyword>
<proteinExistence type="predicted"/>
<dbReference type="EMBL" id="JAQNDO010000001">
    <property type="protein sequence ID" value="MDC0745021.1"/>
    <property type="molecule type" value="Genomic_DNA"/>
</dbReference>
<comment type="caution">
    <text evidence="2">The sequence shown here is derived from an EMBL/GenBank/DDBJ whole genome shotgun (WGS) entry which is preliminary data.</text>
</comment>
<evidence type="ECO:0000313" key="3">
    <source>
        <dbReference type="Proteomes" id="UP001221411"/>
    </source>
</evidence>
<keyword evidence="1" id="KW-0472">Membrane</keyword>
<feature type="transmembrane region" description="Helical" evidence="1">
    <location>
        <begin position="38"/>
        <end position="57"/>
    </location>
</feature>
<reference evidence="2 3" key="1">
    <citation type="submission" date="2022-11" db="EMBL/GenBank/DDBJ databases">
        <title>Minimal conservation of predation-associated metabolite biosynthetic gene clusters underscores biosynthetic potential of Myxococcota including descriptions for ten novel species: Archangium lansinium sp. nov., Myxococcus landrumus sp. nov., Nannocystis bai.</title>
        <authorList>
            <person name="Ahearne A."/>
            <person name="Stevens C."/>
            <person name="Dowd S."/>
        </authorList>
    </citation>
    <scope>NUCLEOTIDE SEQUENCE [LARGE SCALE GENOMIC DNA]</scope>
    <source>
        <strain evidence="2 3">RJM3</strain>
    </source>
</reference>
<evidence type="ECO:0000256" key="1">
    <source>
        <dbReference type="SAM" id="Phobius"/>
    </source>
</evidence>
<keyword evidence="1" id="KW-1133">Transmembrane helix</keyword>
<name>A0ABT5ET71_9BACT</name>
<keyword evidence="1" id="KW-0812">Transmembrane</keyword>
<organism evidence="2 3">
    <name type="scientific">Polyangium mundeleinium</name>
    <dbReference type="NCBI Taxonomy" id="2995306"/>
    <lineage>
        <taxon>Bacteria</taxon>
        <taxon>Pseudomonadati</taxon>
        <taxon>Myxococcota</taxon>
        <taxon>Polyangia</taxon>
        <taxon>Polyangiales</taxon>
        <taxon>Polyangiaceae</taxon>
        <taxon>Polyangium</taxon>
    </lineage>
</organism>
<dbReference type="RefSeq" id="WP_271922123.1">
    <property type="nucleotide sequence ID" value="NZ_JAQNDO010000001.1"/>
</dbReference>
<dbReference type="Proteomes" id="UP001221411">
    <property type="component" value="Unassembled WGS sequence"/>
</dbReference>
<accession>A0ABT5ET71</accession>
<gene>
    <name evidence="2" type="ORF">POL67_27055</name>
</gene>
<sequence length="155" mass="16765">MSAQFGLVHQVILIQTWPMPTPPPEGTPPAVKPLPKPVQYAILAMMLAIAGGVIWLVRPSTKPCTVKETFHNDNICIVTGSVKAIDEVNKALNAKQLGSVELDEVELTDPSGSRAVYFDPQKFDLGGRTTAKVTGREVQERGSAGVTRFVVEKVE</sequence>
<protein>
    <submittedName>
        <fullName evidence="2">Uncharacterized protein</fullName>
    </submittedName>
</protein>